<name>A0A1X6ZXA5_9RHOB</name>
<accession>A0A1X6ZXA5</accession>
<evidence type="ECO:0000313" key="2">
    <source>
        <dbReference type="Proteomes" id="UP000193061"/>
    </source>
</evidence>
<proteinExistence type="predicted"/>
<gene>
    <name evidence="1" type="ORF">ROA7450_03381</name>
</gene>
<organism evidence="1 2">
    <name type="scientific">Roseovarius albus</name>
    <dbReference type="NCBI Taxonomy" id="1247867"/>
    <lineage>
        <taxon>Bacteria</taxon>
        <taxon>Pseudomonadati</taxon>
        <taxon>Pseudomonadota</taxon>
        <taxon>Alphaproteobacteria</taxon>
        <taxon>Rhodobacterales</taxon>
        <taxon>Roseobacteraceae</taxon>
        <taxon>Roseovarius</taxon>
    </lineage>
</organism>
<keyword evidence="2" id="KW-1185">Reference proteome</keyword>
<evidence type="ECO:0000313" key="1">
    <source>
        <dbReference type="EMBL" id="SLN64111.1"/>
    </source>
</evidence>
<dbReference type="AlphaFoldDB" id="A0A1X6ZXA5"/>
<dbReference type="RefSeq" id="WP_159454080.1">
    <property type="nucleotide sequence ID" value="NZ_FWFX01000012.1"/>
</dbReference>
<sequence>MTDIARLPRYVLQEMGPVILSDFVCALLEIEGTASNGDTSQKEAP</sequence>
<dbReference type="Proteomes" id="UP000193061">
    <property type="component" value="Unassembled WGS sequence"/>
</dbReference>
<dbReference type="EMBL" id="FWFX01000012">
    <property type="protein sequence ID" value="SLN64111.1"/>
    <property type="molecule type" value="Genomic_DNA"/>
</dbReference>
<protein>
    <submittedName>
        <fullName evidence="1">Uncharacterized protein</fullName>
    </submittedName>
</protein>
<reference evidence="1 2" key="1">
    <citation type="submission" date="2017-03" db="EMBL/GenBank/DDBJ databases">
        <authorList>
            <person name="Afonso C.L."/>
            <person name="Miller P.J."/>
            <person name="Scott M.A."/>
            <person name="Spackman E."/>
            <person name="Goraichik I."/>
            <person name="Dimitrov K.M."/>
            <person name="Suarez D.L."/>
            <person name="Swayne D.E."/>
        </authorList>
    </citation>
    <scope>NUCLEOTIDE SEQUENCE [LARGE SCALE GENOMIC DNA]</scope>
    <source>
        <strain evidence="1 2">CECT 7450</strain>
    </source>
</reference>